<evidence type="ECO:0000313" key="8">
    <source>
        <dbReference type="EMBL" id="SCB79647.1"/>
    </source>
</evidence>
<keyword evidence="9" id="KW-1185">Reference proteome</keyword>
<dbReference type="InterPro" id="IPR000515">
    <property type="entry name" value="MetI-like"/>
</dbReference>
<keyword evidence="4 6" id="KW-1133">Transmembrane helix</keyword>
<feature type="transmembrane region" description="Helical" evidence="6">
    <location>
        <begin position="117"/>
        <end position="137"/>
    </location>
</feature>
<evidence type="ECO:0000256" key="4">
    <source>
        <dbReference type="ARBA" id="ARBA00022989"/>
    </source>
</evidence>
<dbReference type="CDD" id="cd06261">
    <property type="entry name" value="TM_PBP2"/>
    <property type="match status" value="1"/>
</dbReference>
<evidence type="ECO:0000256" key="2">
    <source>
        <dbReference type="ARBA" id="ARBA00022448"/>
    </source>
</evidence>
<dbReference type="GO" id="GO:0016020">
    <property type="term" value="C:membrane"/>
    <property type="evidence" value="ECO:0007669"/>
    <property type="project" value="UniProtKB-SubCell"/>
</dbReference>
<feature type="transmembrane region" description="Helical" evidence="6">
    <location>
        <begin position="278"/>
        <end position="297"/>
    </location>
</feature>
<dbReference type="AlphaFoldDB" id="A0A0V8HL71"/>
<evidence type="ECO:0000256" key="1">
    <source>
        <dbReference type="ARBA" id="ARBA00004141"/>
    </source>
</evidence>
<name>A0A0V8HL71_9BACI</name>
<proteinExistence type="predicted"/>
<reference evidence="9" key="1">
    <citation type="submission" date="2016-08" db="EMBL/GenBank/DDBJ databases">
        <authorList>
            <person name="Varghese N."/>
            <person name="Submissions Spin"/>
        </authorList>
    </citation>
    <scope>NUCLEOTIDE SEQUENCE [LARGE SCALE GENOMIC DNA]</scope>
    <source>
        <strain evidence="9">SGD-1123</strain>
    </source>
</reference>
<keyword evidence="2" id="KW-0813">Transport</keyword>
<evidence type="ECO:0000256" key="6">
    <source>
        <dbReference type="SAM" id="Phobius"/>
    </source>
</evidence>
<feature type="transmembrane region" description="Helical" evidence="6">
    <location>
        <begin position="218"/>
        <end position="241"/>
    </location>
</feature>
<evidence type="ECO:0000256" key="3">
    <source>
        <dbReference type="ARBA" id="ARBA00022692"/>
    </source>
</evidence>
<feature type="domain" description="ABC transmembrane type-1" evidence="7">
    <location>
        <begin position="78"/>
        <end position="291"/>
    </location>
</feature>
<dbReference type="PANTHER" id="PTHR43839:SF3">
    <property type="entry name" value="OLIGOPEPTIDE ABC TRANSPORTER, PERMEASE PROTEIN"/>
    <property type="match status" value="1"/>
</dbReference>
<dbReference type="RefSeq" id="WP_058297429.1">
    <property type="nucleotide sequence ID" value="NZ_FMAU01000001.1"/>
</dbReference>
<feature type="transmembrane region" description="Helical" evidence="6">
    <location>
        <begin position="152"/>
        <end position="171"/>
    </location>
</feature>
<sequence>MSRQLLKELFIPVLIPSALVVISFLIPFWYPEYDAIVNYLKNEQGRLIAAPPFTPEEMPPLGSDRLGRNFFLLLLAGAKYTIFAALFIALLRIIFGFIFAVFYTFVPSFIGKVVRGLGEAFQYIPLAIVVFAILIPLEGSFQPGFLPSDEYFFIQLCVIAFIATPSLGIYLGEEMKLFLNEEFIQVSRTLGAGRFNIMKKHMLPQFLRHSIVLFSEQVAQALSLLIQLGIMLMALGGLKIAEFAYSNLDPSNPVYFSETNEWAATIGMNIQLIFSNPLLVLAPLAFFSLIIFCMNIISSQLRSILIEHEEPLKKTKTVKVKEKNQVTAVSEDLFTMKQ</sequence>
<dbReference type="OrthoDB" id="2155652at2"/>
<gene>
    <name evidence="8" type="ORF">GA0061094_0552</name>
</gene>
<dbReference type="GO" id="GO:0055085">
    <property type="term" value="P:transmembrane transport"/>
    <property type="evidence" value="ECO:0007669"/>
    <property type="project" value="InterPro"/>
</dbReference>
<evidence type="ECO:0000259" key="7">
    <source>
        <dbReference type="PROSITE" id="PS50928"/>
    </source>
</evidence>
<protein>
    <submittedName>
        <fullName evidence="8">Peptide/nickel transport system permease protein</fullName>
    </submittedName>
</protein>
<keyword evidence="5 6" id="KW-0472">Membrane</keyword>
<comment type="subcellular location">
    <subcellularLocation>
        <location evidence="1">Membrane</location>
        <topology evidence="1">Multi-pass membrane protein</topology>
    </subcellularLocation>
</comment>
<keyword evidence="3 6" id="KW-0812">Transmembrane</keyword>
<evidence type="ECO:0000256" key="5">
    <source>
        <dbReference type="ARBA" id="ARBA00023136"/>
    </source>
</evidence>
<dbReference type="Proteomes" id="UP000181997">
    <property type="component" value="Unassembled WGS sequence"/>
</dbReference>
<organism evidence="8 9">
    <name type="scientific">[Bacillus] enclensis</name>
    <dbReference type="NCBI Taxonomy" id="1402860"/>
    <lineage>
        <taxon>Bacteria</taxon>
        <taxon>Bacillati</taxon>
        <taxon>Bacillota</taxon>
        <taxon>Bacilli</taxon>
        <taxon>Bacillales</taxon>
        <taxon>Bacillaceae</taxon>
        <taxon>Rossellomorea</taxon>
    </lineage>
</organism>
<dbReference type="EMBL" id="FMAU01000001">
    <property type="protein sequence ID" value="SCB79647.1"/>
    <property type="molecule type" value="Genomic_DNA"/>
</dbReference>
<dbReference type="Gene3D" id="1.10.3720.10">
    <property type="entry name" value="MetI-like"/>
    <property type="match status" value="1"/>
</dbReference>
<dbReference type="PANTHER" id="PTHR43839">
    <property type="entry name" value="OPPC IN A BINDING PROTEIN-DEPENDENT TRANSPORT SYSTEM"/>
    <property type="match status" value="1"/>
</dbReference>
<feature type="transmembrane region" description="Helical" evidence="6">
    <location>
        <begin position="9"/>
        <end position="30"/>
    </location>
</feature>
<evidence type="ECO:0000313" key="9">
    <source>
        <dbReference type="Proteomes" id="UP000181997"/>
    </source>
</evidence>
<feature type="transmembrane region" description="Helical" evidence="6">
    <location>
        <begin position="80"/>
        <end position="105"/>
    </location>
</feature>
<dbReference type="PROSITE" id="PS50928">
    <property type="entry name" value="ABC_TM1"/>
    <property type="match status" value="1"/>
</dbReference>
<dbReference type="SUPFAM" id="SSF161098">
    <property type="entry name" value="MetI-like"/>
    <property type="match status" value="1"/>
</dbReference>
<dbReference type="InterPro" id="IPR035906">
    <property type="entry name" value="MetI-like_sf"/>
</dbReference>
<accession>A0A0V8HL71</accession>